<sequence>MALLLGEARIRVLTGRAVPTLERAELIRRVRTAMADAPPEDLTVEELRVVLAVVEGAADRAPAVVGNVIQLAGRRPRSRTR</sequence>
<protein>
    <submittedName>
        <fullName evidence="1">Uncharacterized protein</fullName>
    </submittedName>
</protein>
<name>A0A0U0WCQ4_MYCBE</name>
<dbReference type="EMBL" id="CSTD01000003">
    <property type="protein sequence ID" value="CPR11959.1"/>
    <property type="molecule type" value="Genomic_DNA"/>
</dbReference>
<accession>A0A0U0WCQ4</accession>
<dbReference type="AlphaFoldDB" id="A0A0U0WCQ4"/>
<proteinExistence type="predicted"/>
<dbReference type="Proteomes" id="UP000198875">
    <property type="component" value="Unassembled WGS sequence"/>
</dbReference>
<evidence type="ECO:0000313" key="2">
    <source>
        <dbReference type="Proteomes" id="UP000198875"/>
    </source>
</evidence>
<dbReference type="RefSeq" id="WP_090350308.1">
    <property type="nucleotide sequence ID" value="NZ_CSTD01000003.1"/>
</dbReference>
<evidence type="ECO:0000313" key="1">
    <source>
        <dbReference type="EMBL" id="CPR11959.1"/>
    </source>
</evidence>
<reference evidence="1 2" key="1">
    <citation type="submission" date="2015-03" db="EMBL/GenBank/DDBJ databases">
        <authorList>
            <person name="Murphy D."/>
        </authorList>
    </citation>
    <scope>NUCLEOTIDE SEQUENCE [LARGE SCALE GENOMIC DNA]</scope>
    <source>
        <strain evidence="1 2">DSM 44277</strain>
    </source>
</reference>
<gene>
    <name evidence="1" type="ORF">BN971_03252</name>
</gene>
<organism evidence="1 2">
    <name type="scientific">Mycobacterium bohemicum DSM 44277</name>
    <dbReference type="NCBI Taxonomy" id="1236609"/>
    <lineage>
        <taxon>Bacteria</taxon>
        <taxon>Bacillati</taxon>
        <taxon>Actinomycetota</taxon>
        <taxon>Actinomycetes</taxon>
        <taxon>Mycobacteriales</taxon>
        <taxon>Mycobacteriaceae</taxon>
        <taxon>Mycobacterium</taxon>
    </lineage>
</organism>